<evidence type="ECO:0000313" key="2">
    <source>
        <dbReference type="Proteomes" id="UP001596996"/>
    </source>
</evidence>
<dbReference type="Pfam" id="PF04402">
    <property type="entry name" value="SIMPL"/>
    <property type="match status" value="1"/>
</dbReference>
<comment type="caution">
    <text evidence="1">The sequence shown here is derived from an EMBL/GenBank/DDBJ whole genome shotgun (WGS) entry which is preliminary data.</text>
</comment>
<dbReference type="InterPro" id="IPR007497">
    <property type="entry name" value="SIMPL/DUF541"/>
</dbReference>
<proteinExistence type="predicted"/>
<dbReference type="Proteomes" id="UP001596996">
    <property type="component" value="Unassembled WGS sequence"/>
</dbReference>
<protein>
    <submittedName>
        <fullName evidence="1">SIMPL domain-containing protein</fullName>
    </submittedName>
</protein>
<dbReference type="RefSeq" id="WP_380818457.1">
    <property type="nucleotide sequence ID" value="NZ_JBHTJN010000004.1"/>
</dbReference>
<evidence type="ECO:0000313" key="1">
    <source>
        <dbReference type="EMBL" id="MFD0965559.1"/>
    </source>
</evidence>
<reference evidence="2" key="1">
    <citation type="journal article" date="2019" name="Int. J. Syst. Evol. Microbiol.">
        <title>The Global Catalogue of Microorganisms (GCM) 10K type strain sequencing project: providing services to taxonomists for standard genome sequencing and annotation.</title>
        <authorList>
            <consortium name="The Broad Institute Genomics Platform"/>
            <consortium name="The Broad Institute Genome Sequencing Center for Infectious Disease"/>
            <person name="Wu L."/>
            <person name="Ma J."/>
        </authorList>
    </citation>
    <scope>NUCLEOTIDE SEQUENCE [LARGE SCALE GENOMIC DNA]</scope>
    <source>
        <strain evidence="2">CCUG 61707</strain>
    </source>
</reference>
<dbReference type="PANTHER" id="PTHR34387:SF1">
    <property type="entry name" value="PERIPLASMIC IMMUNOGENIC PROTEIN"/>
    <property type="match status" value="1"/>
</dbReference>
<dbReference type="EMBL" id="JBHTJN010000004">
    <property type="protein sequence ID" value="MFD0965559.1"/>
    <property type="molecule type" value="Genomic_DNA"/>
</dbReference>
<dbReference type="PANTHER" id="PTHR34387">
    <property type="entry name" value="SLR1258 PROTEIN"/>
    <property type="match status" value="1"/>
</dbReference>
<dbReference type="InterPro" id="IPR052022">
    <property type="entry name" value="26kDa_periplasmic_antigen"/>
</dbReference>
<gene>
    <name evidence="1" type="ORF">ACFQ02_01580</name>
</gene>
<accession>A0ABW3I6K8</accession>
<keyword evidence="2" id="KW-1185">Reference proteome</keyword>
<name>A0ABW3I6K8_9PAST</name>
<sequence length="236" mass="26377">MRLRLLFFILWLFPIVSYGNQQESTISNISTVLFNAEVEREIPYDLQTASLFIQTENSDLLVATTSVNKKIVQALDILKSFSAVNIQENSRSTQIRYDSSGKQNGWIARGQLVLQSKDNVILSQAISALDGVLAIESITSSLSSTALSTVEDEMTKQVLDKMQHKALVIQQSLQAKSYQIIELNVFPPVEQNDFNPKVYSAAVKSRSVSYDAPEIYLSSPKTNIKVRIEARISLNN</sequence>
<organism evidence="1 2">
    <name type="scientific">Seminibacterium arietis</name>
    <dbReference type="NCBI Taxonomy" id="1173502"/>
    <lineage>
        <taxon>Bacteria</taxon>
        <taxon>Pseudomonadati</taxon>
        <taxon>Pseudomonadota</taxon>
        <taxon>Gammaproteobacteria</taxon>
        <taxon>Pasteurellales</taxon>
        <taxon>Pasteurellaceae</taxon>
        <taxon>Seminibacterium</taxon>
    </lineage>
</organism>